<dbReference type="GO" id="GO:0030272">
    <property type="term" value="F:5-formyltetrahydrofolate cyclo-ligase activity"/>
    <property type="evidence" value="ECO:0007669"/>
    <property type="project" value="UniProtKB-EC"/>
</dbReference>
<keyword evidence="3 4" id="KW-0067">ATP-binding</keyword>
<evidence type="ECO:0000256" key="5">
    <source>
        <dbReference type="RuleBase" id="RU361279"/>
    </source>
</evidence>
<dbReference type="RefSeq" id="WP_095416604.1">
    <property type="nucleotide sequence ID" value="NZ_CP018477.1"/>
</dbReference>
<feature type="binding site" evidence="4">
    <location>
        <position position="62"/>
    </location>
    <ligand>
        <name>substrate</name>
    </ligand>
</feature>
<evidence type="ECO:0000256" key="2">
    <source>
        <dbReference type="ARBA" id="ARBA00022741"/>
    </source>
</evidence>
<dbReference type="GO" id="GO:0005524">
    <property type="term" value="F:ATP binding"/>
    <property type="evidence" value="ECO:0007669"/>
    <property type="project" value="UniProtKB-KW"/>
</dbReference>
<dbReference type="Gene3D" id="3.40.50.10420">
    <property type="entry name" value="NagB/RpiA/CoA transferase-like"/>
    <property type="match status" value="1"/>
</dbReference>
<dbReference type="EMBL" id="CP018477">
    <property type="protein sequence ID" value="ASV76948.1"/>
    <property type="molecule type" value="Genomic_DNA"/>
</dbReference>
<reference evidence="6 7" key="1">
    <citation type="journal article" name="Front. Microbiol.">
        <title>Sugar Metabolism of the First Thermophilic Planctomycete Thermogutta terrifontis: Comparative Genomic and Transcriptomic Approaches.</title>
        <authorList>
            <person name="Elcheninov A.G."/>
            <person name="Menzel P."/>
            <person name="Gudbergsdottir S.R."/>
            <person name="Slesarev A.I."/>
            <person name="Kadnikov V.V."/>
            <person name="Krogh A."/>
            <person name="Bonch-Osmolovskaya E.A."/>
            <person name="Peng X."/>
            <person name="Kublanov I.V."/>
        </authorList>
    </citation>
    <scope>NUCLEOTIDE SEQUENCE [LARGE SCALE GENOMIC DNA]</scope>
    <source>
        <strain evidence="6 7">R1</strain>
    </source>
</reference>
<keyword evidence="6" id="KW-0436">Ligase</keyword>
<evidence type="ECO:0000256" key="1">
    <source>
        <dbReference type="ARBA" id="ARBA00010638"/>
    </source>
</evidence>
<organism evidence="6 7">
    <name type="scientific">Thermogutta terrifontis</name>
    <dbReference type="NCBI Taxonomy" id="1331910"/>
    <lineage>
        <taxon>Bacteria</taxon>
        <taxon>Pseudomonadati</taxon>
        <taxon>Planctomycetota</taxon>
        <taxon>Planctomycetia</taxon>
        <taxon>Pirellulales</taxon>
        <taxon>Thermoguttaceae</taxon>
        <taxon>Thermogutta</taxon>
    </lineage>
</organism>
<gene>
    <name evidence="6" type="ORF">THTE_4347</name>
</gene>
<dbReference type="InterPro" id="IPR002698">
    <property type="entry name" value="FTHF_cligase"/>
</dbReference>
<proteinExistence type="inferred from homology"/>
<dbReference type="KEGG" id="ttf:THTE_4347"/>
<feature type="binding site" evidence="4">
    <location>
        <begin position="143"/>
        <end position="151"/>
    </location>
    <ligand>
        <name>ATP</name>
        <dbReference type="ChEBI" id="CHEBI:30616"/>
    </ligand>
</feature>
<dbReference type="NCBIfam" id="TIGR02727">
    <property type="entry name" value="MTHFS_bact"/>
    <property type="match status" value="1"/>
</dbReference>
<dbReference type="OrthoDB" id="9801938at2"/>
<comment type="cofactor">
    <cofactor evidence="5">
        <name>Mg(2+)</name>
        <dbReference type="ChEBI" id="CHEBI:18420"/>
    </cofactor>
</comment>
<dbReference type="InterPro" id="IPR037171">
    <property type="entry name" value="NagB/RpiA_transferase-like"/>
</dbReference>
<feature type="binding site" evidence="4">
    <location>
        <position position="57"/>
    </location>
    <ligand>
        <name>substrate</name>
    </ligand>
</feature>
<keyword evidence="5" id="KW-0479">Metal-binding</keyword>
<comment type="catalytic activity">
    <reaction evidence="5">
        <text>(6S)-5-formyl-5,6,7,8-tetrahydrofolate + ATP = (6R)-5,10-methenyltetrahydrofolate + ADP + phosphate</text>
        <dbReference type="Rhea" id="RHEA:10488"/>
        <dbReference type="ChEBI" id="CHEBI:30616"/>
        <dbReference type="ChEBI" id="CHEBI:43474"/>
        <dbReference type="ChEBI" id="CHEBI:57455"/>
        <dbReference type="ChEBI" id="CHEBI:57457"/>
        <dbReference type="ChEBI" id="CHEBI:456216"/>
        <dbReference type="EC" id="6.3.3.2"/>
    </reaction>
</comment>
<dbReference type="PIRSF" id="PIRSF006806">
    <property type="entry name" value="FTHF_cligase"/>
    <property type="match status" value="1"/>
</dbReference>
<evidence type="ECO:0000256" key="4">
    <source>
        <dbReference type="PIRSR" id="PIRSR006806-1"/>
    </source>
</evidence>
<dbReference type="GO" id="GO:0035999">
    <property type="term" value="P:tetrahydrofolate interconversion"/>
    <property type="evidence" value="ECO:0007669"/>
    <property type="project" value="TreeGrafter"/>
</dbReference>
<evidence type="ECO:0000313" key="6">
    <source>
        <dbReference type="EMBL" id="ASV76948.1"/>
    </source>
</evidence>
<evidence type="ECO:0000313" key="7">
    <source>
        <dbReference type="Proteomes" id="UP000215086"/>
    </source>
</evidence>
<keyword evidence="5" id="KW-0460">Magnesium</keyword>
<dbReference type="PANTHER" id="PTHR23407:SF1">
    <property type="entry name" value="5-FORMYLTETRAHYDROFOLATE CYCLO-LIGASE"/>
    <property type="match status" value="1"/>
</dbReference>
<dbReference type="PANTHER" id="PTHR23407">
    <property type="entry name" value="ATPASE INHIBITOR/5-FORMYLTETRAHYDROFOLATE CYCLO-LIGASE"/>
    <property type="match status" value="1"/>
</dbReference>
<comment type="similarity">
    <text evidence="1 5">Belongs to the 5-formyltetrahydrofolate cyclo-ligase family.</text>
</comment>
<feature type="binding site" evidence="4">
    <location>
        <begin position="11"/>
        <end position="15"/>
    </location>
    <ligand>
        <name>ATP</name>
        <dbReference type="ChEBI" id="CHEBI:30616"/>
    </ligand>
</feature>
<dbReference type="GO" id="GO:0009396">
    <property type="term" value="P:folic acid-containing compound biosynthetic process"/>
    <property type="evidence" value="ECO:0007669"/>
    <property type="project" value="TreeGrafter"/>
</dbReference>
<accession>A0A286RLV5</accession>
<dbReference type="InterPro" id="IPR024185">
    <property type="entry name" value="FTHF_cligase-like_sf"/>
</dbReference>
<keyword evidence="2 4" id="KW-0547">Nucleotide-binding</keyword>
<keyword evidence="7" id="KW-1185">Reference proteome</keyword>
<evidence type="ECO:0000256" key="3">
    <source>
        <dbReference type="ARBA" id="ARBA00022840"/>
    </source>
</evidence>
<protein>
    <recommendedName>
        <fullName evidence="5">5-formyltetrahydrofolate cyclo-ligase</fullName>
        <ecNumber evidence="5">6.3.3.2</ecNumber>
    </recommendedName>
</protein>
<dbReference type="AlphaFoldDB" id="A0A286RLV5"/>
<name>A0A286RLV5_9BACT</name>
<sequence>MEPLQEILARKQELRRRLRAVQSSVPQEWIEAASRLVVSQLKSFPPFRAANTVMCFVSLPREVCTHELLQEMRREAKNVVIPWCESTELRLFRFRNFDELVPGTLGILEPAEWFRTAVDRVATPEELDVVLVPGLGFDRRGGRLGRGKGYYDRFLKQLSPRVPKVGLAFEWQLVEEIPMLPHDIRMDWIVTEKNIYSCH</sequence>
<dbReference type="EC" id="6.3.3.2" evidence="5"/>
<dbReference type="Proteomes" id="UP000215086">
    <property type="component" value="Chromosome"/>
</dbReference>
<dbReference type="GO" id="GO:0046872">
    <property type="term" value="F:metal ion binding"/>
    <property type="evidence" value="ECO:0007669"/>
    <property type="project" value="UniProtKB-KW"/>
</dbReference>
<dbReference type="SUPFAM" id="SSF100950">
    <property type="entry name" value="NagB/RpiA/CoA transferase-like"/>
    <property type="match status" value="1"/>
</dbReference>
<dbReference type="Pfam" id="PF01812">
    <property type="entry name" value="5-FTHF_cyc-lig"/>
    <property type="match status" value="1"/>
</dbReference>